<dbReference type="InterPro" id="IPR049551">
    <property type="entry name" value="PKS_DH_C"/>
</dbReference>
<dbReference type="InterPro" id="IPR049900">
    <property type="entry name" value="PKS_mFAS_DH"/>
</dbReference>
<feature type="active site" description="Proton donor; for dehydratase activity" evidence="4">
    <location>
        <position position="1121"/>
    </location>
</feature>
<dbReference type="SMART" id="SM00822">
    <property type="entry name" value="PKS_KR"/>
    <property type="match status" value="1"/>
</dbReference>
<dbReference type="InterPro" id="IPR050444">
    <property type="entry name" value="Polyketide_Synthase"/>
</dbReference>
<dbReference type="InterPro" id="IPR016039">
    <property type="entry name" value="Thiolase-like"/>
</dbReference>
<dbReference type="Gene3D" id="3.40.50.720">
    <property type="entry name" value="NAD(P)-binding Rossmann-like Domain"/>
    <property type="match status" value="2"/>
</dbReference>
<dbReference type="Pfam" id="PF02801">
    <property type="entry name" value="Ketoacyl-synt_C"/>
    <property type="match status" value="1"/>
</dbReference>
<dbReference type="SMART" id="SM00825">
    <property type="entry name" value="PKS_KS"/>
    <property type="match status" value="1"/>
</dbReference>
<keyword evidence="3" id="KW-0808">Transferase</keyword>
<reference evidence="8 9" key="1">
    <citation type="submission" date="2020-06" db="EMBL/GenBank/DDBJ databases">
        <authorList>
            <person name="Li R."/>
            <person name="Bekaert M."/>
        </authorList>
    </citation>
    <scope>NUCLEOTIDE SEQUENCE [LARGE SCALE GENOMIC DNA]</scope>
    <source>
        <strain evidence="9">wild</strain>
    </source>
</reference>
<dbReference type="InterPro" id="IPR016035">
    <property type="entry name" value="Acyl_Trfase/lysoPLipase"/>
</dbReference>
<evidence type="ECO:0000259" key="6">
    <source>
        <dbReference type="PROSITE" id="PS52004"/>
    </source>
</evidence>
<dbReference type="Gene3D" id="3.30.70.3290">
    <property type="match status" value="1"/>
</dbReference>
<dbReference type="Gene3D" id="3.40.47.10">
    <property type="match status" value="1"/>
</dbReference>
<feature type="region of interest" description="N-terminal hotdog fold" evidence="4">
    <location>
        <begin position="921"/>
        <end position="1047"/>
    </location>
</feature>
<gene>
    <name evidence="8" type="ORF">MCOR_52137</name>
</gene>
<dbReference type="InterPro" id="IPR036291">
    <property type="entry name" value="NAD(P)-bd_dom_sf"/>
</dbReference>
<feature type="active site" description="Proton acceptor; for dehydratase activity" evidence="4">
    <location>
        <position position="957"/>
    </location>
</feature>
<dbReference type="PROSITE" id="PS52004">
    <property type="entry name" value="KS3_2"/>
    <property type="match status" value="1"/>
</dbReference>
<dbReference type="SUPFAM" id="SSF51735">
    <property type="entry name" value="NAD(P)-binding Rossmann-fold domains"/>
    <property type="match status" value="2"/>
</dbReference>
<feature type="region of interest" description="Disordered" evidence="5">
    <location>
        <begin position="1"/>
        <end position="36"/>
    </location>
</feature>
<dbReference type="CDD" id="cd00833">
    <property type="entry name" value="PKS"/>
    <property type="match status" value="1"/>
</dbReference>
<dbReference type="Pfam" id="PF14765">
    <property type="entry name" value="PS-DH"/>
    <property type="match status" value="1"/>
</dbReference>
<dbReference type="PANTHER" id="PTHR45681:SF8">
    <property type="entry name" value="CARRIER DOMAIN-CONTAINING PROTEIN"/>
    <property type="match status" value="1"/>
</dbReference>
<evidence type="ECO:0000256" key="5">
    <source>
        <dbReference type="SAM" id="MobiDB-lite"/>
    </source>
</evidence>
<dbReference type="PANTHER" id="PTHR45681">
    <property type="entry name" value="POLYKETIDE SYNTHASE 44-RELATED"/>
    <property type="match status" value="1"/>
</dbReference>
<dbReference type="PROSITE" id="PS00606">
    <property type="entry name" value="KS3_1"/>
    <property type="match status" value="1"/>
</dbReference>
<evidence type="ECO:0000259" key="7">
    <source>
        <dbReference type="PROSITE" id="PS52019"/>
    </source>
</evidence>
<feature type="compositionally biased region" description="Basic and acidic residues" evidence="5">
    <location>
        <begin position="19"/>
        <end position="31"/>
    </location>
</feature>
<keyword evidence="2" id="KW-0597">Phosphoprotein</keyword>
<dbReference type="InterPro" id="IPR032821">
    <property type="entry name" value="PKS_assoc"/>
</dbReference>
<organism evidence="8 9">
    <name type="scientific">Mytilus coruscus</name>
    <name type="common">Sea mussel</name>
    <dbReference type="NCBI Taxonomy" id="42192"/>
    <lineage>
        <taxon>Eukaryota</taxon>
        <taxon>Metazoa</taxon>
        <taxon>Spiralia</taxon>
        <taxon>Lophotrochozoa</taxon>
        <taxon>Mollusca</taxon>
        <taxon>Bivalvia</taxon>
        <taxon>Autobranchia</taxon>
        <taxon>Pteriomorphia</taxon>
        <taxon>Mytilida</taxon>
        <taxon>Mytiloidea</taxon>
        <taxon>Mytilidae</taxon>
        <taxon>Mytilinae</taxon>
        <taxon>Mytilus</taxon>
    </lineage>
</organism>
<evidence type="ECO:0000256" key="4">
    <source>
        <dbReference type="PROSITE-ProRule" id="PRU01363"/>
    </source>
</evidence>
<dbReference type="GO" id="GO:0006633">
    <property type="term" value="P:fatty acid biosynthetic process"/>
    <property type="evidence" value="ECO:0007669"/>
    <property type="project" value="InterPro"/>
</dbReference>
<dbReference type="InterPro" id="IPR014030">
    <property type="entry name" value="Ketoacyl_synth_N"/>
</dbReference>
<feature type="domain" description="Ketosynthase family 3 (KS3)" evidence="6">
    <location>
        <begin position="40"/>
        <end position="470"/>
    </location>
</feature>
<dbReference type="PROSITE" id="PS52019">
    <property type="entry name" value="PKS_MFAS_DH"/>
    <property type="match status" value="1"/>
</dbReference>
<evidence type="ECO:0000313" key="9">
    <source>
        <dbReference type="Proteomes" id="UP000507470"/>
    </source>
</evidence>
<dbReference type="InterPro" id="IPR020841">
    <property type="entry name" value="PKS_Beta-ketoAc_synthase_dom"/>
</dbReference>
<dbReference type="InterPro" id="IPR057326">
    <property type="entry name" value="KR_dom"/>
</dbReference>
<dbReference type="OrthoDB" id="329835at2759"/>
<feature type="region of interest" description="C-terminal hotdog fold" evidence="4">
    <location>
        <begin position="1060"/>
        <end position="1202"/>
    </location>
</feature>
<dbReference type="SUPFAM" id="SSF53901">
    <property type="entry name" value="Thiolase-like"/>
    <property type="match status" value="1"/>
</dbReference>
<evidence type="ECO:0000256" key="3">
    <source>
        <dbReference type="ARBA" id="ARBA00022679"/>
    </source>
</evidence>
<dbReference type="InterPro" id="IPR001227">
    <property type="entry name" value="Ac_transferase_dom_sf"/>
</dbReference>
<dbReference type="InterPro" id="IPR042104">
    <property type="entry name" value="PKS_dehydratase_sf"/>
</dbReference>
<dbReference type="Proteomes" id="UP000507470">
    <property type="component" value="Unassembled WGS sequence"/>
</dbReference>
<dbReference type="SUPFAM" id="SSF52151">
    <property type="entry name" value="FabD/lysophospholipase-like"/>
    <property type="match status" value="1"/>
</dbReference>
<dbReference type="InterPro" id="IPR018201">
    <property type="entry name" value="Ketoacyl_synth_AS"/>
</dbReference>
<dbReference type="InterPro" id="IPR013968">
    <property type="entry name" value="PKS_KR"/>
</dbReference>
<name>A0A6J8EHJ5_MYTCO</name>
<dbReference type="Pfam" id="PF08659">
    <property type="entry name" value="KR"/>
    <property type="match status" value="1"/>
</dbReference>
<accession>A0A6J8EHJ5</accession>
<evidence type="ECO:0000256" key="2">
    <source>
        <dbReference type="ARBA" id="ARBA00022553"/>
    </source>
</evidence>
<protein>
    <submittedName>
        <fullName evidence="8">Probable polyketide synthase 1,Highly reducing polyketide synthase alt5,Highly reducing polyketide synthase 40</fullName>
    </submittedName>
</protein>
<dbReference type="Pfam" id="PF00698">
    <property type="entry name" value="Acyl_transf_1"/>
    <property type="match status" value="1"/>
</dbReference>
<evidence type="ECO:0000313" key="8">
    <source>
        <dbReference type="EMBL" id="CAC5419848.1"/>
    </source>
</evidence>
<feature type="domain" description="PKS/mFAS DH" evidence="7">
    <location>
        <begin position="921"/>
        <end position="1202"/>
    </location>
</feature>
<keyword evidence="1" id="KW-0596">Phosphopantetheine</keyword>
<dbReference type="GO" id="GO:0004315">
    <property type="term" value="F:3-oxoacyl-[acyl-carrier-protein] synthase activity"/>
    <property type="evidence" value="ECO:0007669"/>
    <property type="project" value="InterPro"/>
</dbReference>
<keyword evidence="9" id="KW-1185">Reference proteome</keyword>
<sequence length="1908" mass="214805">MSKRQTLTENKLIKSKKMKTPEDSYDEKSDYYENEETDSDDDIAIVGVGCKFPGADNIEEFWKVLYNGENHVNEIPIDRWNVEAFHSEDLDSSGKTYAKHAGLVKNFTQWDNNCFGINDIEAKEIDPQQRYVLECVHMALEDGGITRESIKGSDTGVFIGVMNDDYKGIGADDFKSMSNYTLTGASMSLIANRVSYVYDLSGQSMCIDTACSSSLVAIDVGILYLKSGRMSMAICGGVNSILSPDLFIALSQAKMLSPTGQCKAFSENADGYARGEGCGIVILKKLKQAKTDGNKIWGVIATACNQDGQNVRPISAPSQTQQEKLLNSIYERNKVNPHDIQVIEAHGTGTPKGDPIEANSLGKVLGRMFHSETKKVDEPVYIGSVKTNIGHLESAAGVAGLIKMLLMMKNRIIVTSLHFMKANPLANFDRFNFCVPTSNLEWKCHPYQRRIGCINSFGFGGTNAHAIVKEYRGNKEAECETEKNCLVFHSAMTPDGLYKAIDAFIEQLNRTGDSLHNISYTSLCRRDHFKCRAVFYGKSVSEIQMKCQERIKQKYKPPIFKSHQNIVAVFCGVGTEWQGMCRELMMQEEVVYQTIDNIDELLKNYTVEFSLFNILYNCRDICSPLQKHIAIFACQVALWNLWIHWGIRINAVIGQSVGEVAAAFASGALSLEEAVKIIYYRSLCLSNVTAGKMFVVGNCNIDLIKEVCSIFPGKTTIAVQHSPVSCTLSCDNDIIDILKEALQNKCTNILFHNLNVPCGYHSHHTLKAGTTLENTLKNVTASPPSIPLMSTVTGQWINPTELGQSSYWRKNVCDTVLLNDAVKGVGKTGVFNIFLEVGPSPVLSSHLSNCYSKDGAVCFPSVKRGKEIVTIMSTVARLFEEGVDLNWNKIHKGQRIMSNIPTYVFMKKDGLFQSESTQLKHNGLECTQSSHLFVSRTGKNKFKLTITPECTPFVYTHIVSDEKLVPGTLYAEAAAEIGHQLTKHKVEDLTFSVEYVRPVRVLEHQMSSLAVYIADDSDEHNTYGIIRNNKDIVARFSSCASTRLFTPVEIDIQNIRHYCTDYNSKEEIYDNLLKSGFEYGSELQMIEEVYTNKDQCLVKLCVSDEIWRDVKSTHLHPSILDALFQSVIVLKTKEQKGEFLPTGIGELLIRKRPEKNMYGFVQRTYVSVIENSFNLLLMGEDAKVIATIKGFKIQIVDLKTSFKTITECQLMWREIEYLPLQKLLTINKEPEKISLVFCLNGKLVENLMPVNLNEKVLLRDIYNVSCLKTVVQSALCHKEGIGNVFFIPGIRYNDQMSETDIYEIVYQSCRGLLIILQCIAKTNMQFPVTVLTEGCQFLDGLNGDECNILGSELWGQVRSILREETDIAIHLIDVQPSLSAAKEFIKCLLVGATDMWSKKAELVYRKGRLFTSIIKQNEPETWHYRNSFFDYSCTAQLKSRNPNSLSDIFYELYSKDRIKNSQQNANGKNPYVMIHAIEFCQHSRQVYPLVLRNETKRLFIWPETEANGFDVVSFEAVGYLCENGDVCKCLDYSKNHVKCIVCFPFTIKTDLFVPLCCVYQTADIPDYKPGILSVSVLLWELKTHIQANQEINILCQSKQSFVGRLLLLLLQRYIENVRVDVTELPHINNHATVLIPLISLDVPTIENILQSDTLNHILVFESFLHQDLKDHLKTGKFKVQILKVENIFMKSKIQETAPDVFLWLSKDLHKAFTDTVFDNDSVFPLPTKTIIVDRKNIVKVKALVGTPFRKDCSYIIVGGLSGLGWVLLKLLAKQGAGQVISLSRRQITQEKQNQLNELNEATGCKFKTFSVDITRLGDLRSVFCEIKTGPFQIKGIFQGAGVIDDKLCFEMNEEKLNVLQPKVLGTWNLHLLSAQIPLDYFVVQSSITAVLEIQGKAIMELEIRLWTA</sequence>
<dbReference type="Gene3D" id="3.40.366.10">
    <property type="entry name" value="Malonyl-Coenzyme A Acyl Carrier Protein, domain 2"/>
    <property type="match status" value="1"/>
</dbReference>
<evidence type="ECO:0000256" key="1">
    <source>
        <dbReference type="ARBA" id="ARBA00022450"/>
    </source>
</evidence>
<dbReference type="Gene3D" id="3.10.129.110">
    <property type="entry name" value="Polyketide synthase dehydratase"/>
    <property type="match status" value="1"/>
</dbReference>
<dbReference type="InterPro" id="IPR014031">
    <property type="entry name" value="Ketoacyl_synth_C"/>
</dbReference>
<dbReference type="InterPro" id="IPR014043">
    <property type="entry name" value="Acyl_transferase_dom"/>
</dbReference>
<dbReference type="Pfam" id="PF00109">
    <property type="entry name" value="ketoacyl-synt"/>
    <property type="match status" value="1"/>
</dbReference>
<dbReference type="Pfam" id="PF16197">
    <property type="entry name" value="KAsynt_C_assoc"/>
    <property type="match status" value="1"/>
</dbReference>
<proteinExistence type="predicted"/>
<dbReference type="SMART" id="SM00827">
    <property type="entry name" value="PKS_AT"/>
    <property type="match status" value="1"/>
</dbReference>
<dbReference type="EMBL" id="CACVKT020009053">
    <property type="protein sequence ID" value="CAC5419848.1"/>
    <property type="molecule type" value="Genomic_DNA"/>
</dbReference>